<feature type="domain" description="HTH CENPB-type" evidence="2">
    <location>
        <begin position="16"/>
        <end position="86"/>
    </location>
</feature>
<accession>A0A1X7UXH6</accession>
<dbReference type="STRING" id="400682.A0A1X7UXH6"/>
<reference evidence="3" key="1">
    <citation type="submission" date="2017-05" db="UniProtKB">
        <authorList>
            <consortium name="EnsemblMetazoa"/>
        </authorList>
    </citation>
    <scope>IDENTIFICATION</scope>
</reference>
<dbReference type="InterPro" id="IPR009057">
    <property type="entry name" value="Homeodomain-like_sf"/>
</dbReference>
<protein>
    <recommendedName>
        <fullName evidence="2">HTH CENPB-type domain-containing protein</fullName>
    </recommendedName>
</protein>
<sequence length="120" mass="13910">MKKATSSIVTGVHLWFGSGRDHTYPKVVDEGTYEWVLTRRDSHLPVSRDLIKVKASQFVKKYLQNFSASTVWLQKFMSHHDLSLHAKTLISQKLPAQVERQLECFLNEVRIGTLSIRSYY</sequence>
<dbReference type="PROSITE" id="PS51253">
    <property type="entry name" value="HTH_CENPB"/>
    <property type="match status" value="1"/>
</dbReference>
<dbReference type="SMART" id="SM00674">
    <property type="entry name" value="CENPB"/>
    <property type="match status" value="1"/>
</dbReference>
<dbReference type="InterPro" id="IPR006600">
    <property type="entry name" value="HTH_CenpB_DNA-bd_dom"/>
</dbReference>
<keyword evidence="1" id="KW-0238">DNA-binding</keyword>
<organism evidence="3">
    <name type="scientific">Amphimedon queenslandica</name>
    <name type="common">Sponge</name>
    <dbReference type="NCBI Taxonomy" id="400682"/>
    <lineage>
        <taxon>Eukaryota</taxon>
        <taxon>Metazoa</taxon>
        <taxon>Porifera</taxon>
        <taxon>Demospongiae</taxon>
        <taxon>Heteroscleromorpha</taxon>
        <taxon>Haplosclerida</taxon>
        <taxon>Niphatidae</taxon>
        <taxon>Amphimedon</taxon>
    </lineage>
</organism>
<evidence type="ECO:0000259" key="2">
    <source>
        <dbReference type="PROSITE" id="PS51253"/>
    </source>
</evidence>
<evidence type="ECO:0000256" key="1">
    <source>
        <dbReference type="ARBA" id="ARBA00023125"/>
    </source>
</evidence>
<evidence type="ECO:0000313" key="3">
    <source>
        <dbReference type="EnsemblMetazoa" id="Aqu2.1.32067_001"/>
    </source>
</evidence>
<dbReference type="SUPFAM" id="SSF46689">
    <property type="entry name" value="Homeodomain-like"/>
    <property type="match status" value="1"/>
</dbReference>
<dbReference type="InParanoid" id="A0A1X7UXH6"/>
<dbReference type="Pfam" id="PF03221">
    <property type="entry name" value="HTH_Tnp_Tc5"/>
    <property type="match status" value="1"/>
</dbReference>
<dbReference type="GO" id="GO:0003677">
    <property type="term" value="F:DNA binding"/>
    <property type="evidence" value="ECO:0007669"/>
    <property type="project" value="UniProtKB-KW"/>
</dbReference>
<dbReference type="AlphaFoldDB" id="A0A1X7UXH6"/>
<proteinExistence type="predicted"/>
<dbReference type="Gene3D" id="1.10.10.60">
    <property type="entry name" value="Homeodomain-like"/>
    <property type="match status" value="1"/>
</dbReference>
<dbReference type="EnsemblMetazoa" id="Aqu2.1.32067_001">
    <property type="protein sequence ID" value="Aqu2.1.32067_001"/>
    <property type="gene ID" value="Aqu2.1.32067"/>
</dbReference>
<name>A0A1X7UXH6_AMPQE</name>